<evidence type="ECO:0000313" key="3">
    <source>
        <dbReference type="EMBL" id="KAF9756390.1"/>
    </source>
</evidence>
<evidence type="ECO:0000256" key="2">
    <source>
        <dbReference type="SAM" id="Phobius"/>
    </source>
</evidence>
<evidence type="ECO:0000256" key="1">
    <source>
        <dbReference type="SAM" id="MobiDB-lite"/>
    </source>
</evidence>
<protein>
    <submittedName>
        <fullName evidence="3">Uncharacterized protein</fullName>
    </submittedName>
</protein>
<organism evidence="3 4">
    <name type="scientific">Bionectria ochroleuca</name>
    <name type="common">Gliocladium roseum</name>
    <dbReference type="NCBI Taxonomy" id="29856"/>
    <lineage>
        <taxon>Eukaryota</taxon>
        <taxon>Fungi</taxon>
        <taxon>Dikarya</taxon>
        <taxon>Ascomycota</taxon>
        <taxon>Pezizomycotina</taxon>
        <taxon>Sordariomycetes</taxon>
        <taxon>Hypocreomycetidae</taxon>
        <taxon>Hypocreales</taxon>
        <taxon>Bionectriaceae</taxon>
        <taxon>Clonostachys</taxon>
    </lineage>
</organism>
<feature type="transmembrane region" description="Helical" evidence="2">
    <location>
        <begin position="16"/>
        <end position="40"/>
    </location>
</feature>
<dbReference type="AlphaFoldDB" id="A0A8H7TTZ7"/>
<keyword evidence="2" id="KW-0472">Membrane</keyword>
<gene>
    <name evidence="3" type="ORF">IM811_007334</name>
</gene>
<keyword evidence="2" id="KW-1133">Transmembrane helix</keyword>
<name>A0A8H7TTZ7_BIOOC</name>
<sequence>MKTCTCQNNKPSGIPVALWIALLLSILILGICLVGGLTTTLLDENYGLSLVMVALIVGCMIYIYRVAKEYLEYREMAARLVRQRCECGGGAKENASKAFLSKRTLSDPDGLLESGLPLSNHGPTQDLDSKV</sequence>
<feature type="region of interest" description="Disordered" evidence="1">
    <location>
        <begin position="111"/>
        <end position="131"/>
    </location>
</feature>
<dbReference type="Proteomes" id="UP000616885">
    <property type="component" value="Unassembled WGS sequence"/>
</dbReference>
<keyword evidence="2" id="KW-0812">Transmembrane</keyword>
<accession>A0A8H7TTZ7</accession>
<evidence type="ECO:0000313" key="4">
    <source>
        <dbReference type="Proteomes" id="UP000616885"/>
    </source>
</evidence>
<feature type="transmembrane region" description="Helical" evidence="2">
    <location>
        <begin position="46"/>
        <end position="64"/>
    </location>
</feature>
<proteinExistence type="predicted"/>
<reference evidence="3" key="1">
    <citation type="submission" date="2020-10" db="EMBL/GenBank/DDBJ databases">
        <title>High-Quality Genome Resource of Clonostachys rosea strain S41 by Oxford Nanopore Long-Read Sequencing.</title>
        <authorList>
            <person name="Wang H."/>
        </authorList>
    </citation>
    <scope>NUCLEOTIDE SEQUENCE</scope>
    <source>
        <strain evidence="3">S41</strain>
    </source>
</reference>
<dbReference type="EMBL" id="JADCTT010000002">
    <property type="protein sequence ID" value="KAF9756390.1"/>
    <property type="molecule type" value="Genomic_DNA"/>
</dbReference>
<comment type="caution">
    <text evidence="3">The sequence shown here is derived from an EMBL/GenBank/DDBJ whole genome shotgun (WGS) entry which is preliminary data.</text>
</comment>